<feature type="transmembrane region" description="Helical" evidence="6">
    <location>
        <begin position="138"/>
        <end position="157"/>
    </location>
</feature>
<dbReference type="Pfam" id="PF07690">
    <property type="entry name" value="MFS_1"/>
    <property type="match status" value="1"/>
</dbReference>
<dbReference type="Gene3D" id="1.20.1250.20">
    <property type="entry name" value="MFS general substrate transporter like domains"/>
    <property type="match status" value="1"/>
</dbReference>
<dbReference type="InterPro" id="IPR011701">
    <property type="entry name" value="MFS"/>
</dbReference>
<dbReference type="InterPro" id="IPR036259">
    <property type="entry name" value="MFS_trans_sf"/>
</dbReference>
<name>A0A378JJI0_9GAMM</name>
<dbReference type="EMBL" id="UGOD01000001">
    <property type="protein sequence ID" value="STX50369.1"/>
    <property type="molecule type" value="Genomic_DNA"/>
</dbReference>
<dbReference type="OrthoDB" id="7584869at2"/>
<feature type="transmembrane region" description="Helical" evidence="6">
    <location>
        <begin position="423"/>
        <end position="444"/>
    </location>
</feature>
<feature type="transmembrane region" description="Helical" evidence="6">
    <location>
        <begin position="78"/>
        <end position="94"/>
    </location>
</feature>
<dbReference type="GO" id="GO:0008506">
    <property type="term" value="F:sucrose:proton symporter activity"/>
    <property type="evidence" value="ECO:0007669"/>
    <property type="project" value="TreeGrafter"/>
</dbReference>
<evidence type="ECO:0000256" key="4">
    <source>
        <dbReference type="ARBA" id="ARBA00022989"/>
    </source>
</evidence>
<feature type="transmembrane region" description="Helical" evidence="6">
    <location>
        <begin position="12"/>
        <end position="34"/>
    </location>
</feature>
<feature type="transmembrane region" description="Helical" evidence="6">
    <location>
        <begin position="177"/>
        <end position="202"/>
    </location>
</feature>
<keyword evidence="5 6" id="KW-0472">Membrane</keyword>
<feature type="transmembrane region" description="Helical" evidence="6">
    <location>
        <begin position="300"/>
        <end position="318"/>
    </location>
</feature>
<organism evidence="7 8">
    <name type="scientific">Legionella busanensis</name>
    <dbReference type="NCBI Taxonomy" id="190655"/>
    <lineage>
        <taxon>Bacteria</taxon>
        <taxon>Pseudomonadati</taxon>
        <taxon>Pseudomonadota</taxon>
        <taxon>Gammaproteobacteria</taxon>
        <taxon>Legionellales</taxon>
        <taxon>Legionellaceae</taxon>
        <taxon>Legionella</taxon>
    </lineage>
</organism>
<dbReference type="AlphaFoldDB" id="A0A378JJI0"/>
<accession>A0A378JJI0</accession>
<evidence type="ECO:0000256" key="2">
    <source>
        <dbReference type="ARBA" id="ARBA00022448"/>
    </source>
</evidence>
<dbReference type="PANTHER" id="PTHR19432:SF35">
    <property type="entry name" value="SOLUTE CARRIER FAMILY 45 MEMBER 3 ISOFORM X1"/>
    <property type="match status" value="1"/>
</dbReference>
<proteinExistence type="predicted"/>
<dbReference type="SUPFAM" id="SSF103473">
    <property type="entry name" value="MFS general substrate transporter"/>
    <property type="match status" value="1"/>
</dbReference>
<feature type="transmembrane region" description="Helical" evidence="6">
    <location>
        <begin position="244"/>
        <end position="266"/>
    </location>
</feature>
<reference evidence="7 8" key="1">
    <citation type="submission" date="2018-06" db="EMBL/GenBank/DDBJ databases">
        <authorList>
            <consortium name="Pathogen Informatics"/>
            <person name="Doyle S."/>
        </authorList>
    </citation>
    <scope>NUCLEOTIDE SEQUENCE [LARGE SCALE GENOMIC DNA]</scope>
    <source>
        <strain evidence="7 8">NCTC13316</strain>
    </source>
</reference>
<keyword evidence="8" id="KW-1185">Reference proteome</keyword>
<feature type="transmembrane region" description="Helical" evidence="6">
    <location>
        <begin position="353"/>
        <end position="376"/>
    </location>
</feature>
<comment type="subcellular location">
    <subcellularLocation>
        <location evidence="1">Membrane</location>
        <topology evidence="1">Multi-pass membrane protein</topology>
    </subcellularLocation>
</comment>
<evidence type="ECO:0000256" key="6">
    <source>
        <dbReference type="SAM" id="Phobius"/>
    </source>
</evidence>
<evidence type="ECO:0000256" key="3">
    <source>
        <dbReference type="ARBA" id="ARBA00022692"/>
    </source>
</evidence>
<keyword evidence="2" id="KW-0813">Transport</keyword>
<keyword evidence="3 6" id="KW-0812">Transmembrane</keyword>
<dbReference type="RefSeq" id="WP_115330093.1">
    <property type="nucleotide sequence ID" value="NZ_CAAAHP010000004.1"/>
</dbReference>
<dbReference type="PANTHER" id="PTHR19432">
    <property type="entry name" value="SUGAR TRANSPORTER"/>
    <property type="match status" value="1"/>
</dbReference>
<keyword evidence="4 6" id="KW-1133">Transmembrane helix</keyword>
<protein>
    <submittedName>
        <fullName evidence="7">Sucrose/H+ symporter</fullName>
    </submittedName>
</protein>
<feature type="transmembrane region" description="Helical" evidence="6">
    <location>
        <begin position="100"/>
        <end position="118"/>
    </location>
</feature>
<feature type="transmembrane region" description="Helical" evidence="6">
    <location>
        <begin position="388"/>
        <end position="411"/>
    </location>
</feature>
<dbReference type="Proteomes" id="UP000254794">
    <property type="component" value="Unassembled WGS sequence"/>
</dbReference>
<evidence type="ECO:0000256" key="5">
    <source>
        <dbReference type="ARBA" id="ARBA00023136"/>
    </source>
</evidence>
<sequence>MEKIFKLKYIGLALLAFAINFCFTFQLSNLTVLLKFVGASDASIPLLWLIPPLTGMLIQPIVGYLSDNSSTSYGKRKPYIIGWGICAAFSFLLLPLSSSIIYIVWFTFLIDCSINGSVEGLRALTADFFQENVTRTRAFSIFAFFSGLGGVFGAYLPNAIQKIFIGSDSEGNLSGAYFIPSNLVGGYIFTGILLLITLFYFFRQTKERPTRDAPITKGLFISLVKELFFKAKSIKTEIKNTHPIFLKVLTINCIAWIGIFTFWLYFSLCLAQQVYHLPRNVIISDSEHYKAIMHQVSLDVSYYFSLYLYVSLVFTLIVYHLSRYVKSEKIHGTALLLGGLGISLICFKTTPASMFFSCTCIGIFWGSLVVLPYVIVLKYLPKDRTGTYLGIFNISVTLPQIFGGFMLPLIYNYIFKNHANYTLFMAGFLILISGFLWLRLFYLINNNSYQANMVNV</sequence>
<feature type="transmembrane region" description="Helical" evidence="6">
    <location>
        <begin position="46"/>
        <end position="66"/>
    </location>
</feature>
<evidence type="ECO:0000256" key="1">
    <source>
        <dbReference type="ARBA" id="ARBA00004141"/>
    </source>
</evidence>
<evidence type="ECO:0000313" key="8">
    <source>
        <dbReference type="Proteomes" id="UP000254794"/>
    </source>
</evidence>
<feature type="transmembrane region" description="Helical" evidence="6">
    <location>
        <begin position="330"/>
        <end position="347"/>
    </location>
</feature>
<dbReference type="GO" id="GO:0016020">
    <property type="term" value="C:membrane"/>
    <property type="evidence" value="ECO:0007669"/>
    <property type="project" value="UniProtKB-SubCell"/>
</dbReference>
<gene>
    <name evidence="7" type="ORF">NCTC13316_00450</name>
</gene>
<evidence type="ECO:0000313" key="7">
    <source>
        <dbReference type="EMBL" id="STX50369.1"/>
    </source>
</evidence>